<evidence type="ECO:0000256" key="1">
    <source>
        <dbReference type="SAM" id="MobiDB-lite"/>
    </source>
</evidence>
<dbReference type="AlphaFoldDB" id="A0A4R4WG70"/>
<dbReference type="Gene3D" id="1.10.10.10">
    <property type="entry name" value="Winged helix-like DNA-binding domain superfamily/Winged helix DNA-binding domain"/>
    <property type="match status" value="1"/>
</dbReference>
<proteinExistence type="predicted"/>
<comment type="caution">
    <text evidence="3">The sequence shown here is derived from an EMBL/GenBank/DDBJ whole genome shotgun (WGS) entry which is preliminary data.</text>
</comment>
<accession>A0A4R4WG70</accession>
<sequence length="83" mass="8743">MPGRSASRRRISARTSGRPAWSTPTARQHEVAELVADGSTNTDADRLARLSGTVKNHLTAIQRNLGARIASALAVVPTTAVVP</sequence>
<dbReference type="OrthoDB" id="4335980at2"/>
<feature type="region of interest" description="Disordered" evidence="1">
    <location>
        <begin position="1"/>
        <end position="27"/>
    </location>
</feature>
<dbReference type="Proteomes" id="UP000295172">
    <property type="component" value="Unassembled WGS sequence"/>
</dbReference>
<reference evidence="3 4" key="1">
    <citation type="submission" date="2019-02" db="EMBL/GenBank/DDBJ databases">
        <title>Draft genome sequences of novel Actinobacteria.</title>
        <authorList>
            <person name="Sahin N."/>
            <person name="Ay H."/>
            <person name="Saygin H."/>
        </authorList>
    </citation>
    <scope>NUCLEOTIDE SEQUENCE [LARGE SCALE GENOMIC DNA]</scope>
    <source>
        <strain evidence="3 4">16K104</strain>
    </source>
</reference>
<dbReference type="GO" id="GO:0006355">
    <property type="term" value="P:regulation of DNA-templated transcription"/>
    <property type="evidence" value="ECO:0007669"/>
    <property type="project" value="InterPro"/>
</dbReference>
<feature type="domain" description="HTH luxR-type" evidence="2">
    <location>
        <begin position="21"/>
        <end position="77"/>
    </location>
</feature>
<feature type="compositionally biased region" description="Basic residues" evidence="1">
    <location>
        <begin position="1"/>
        <end position="12"/>
    </location>
</feature>
<evidence type="ECO:0000259" key="2">
    <source>
        <dbReference type="SMART" id="SM00421"/>
    </source>
</evidence>
<evidence type="ECO:0000313" key="4">
    <source>
        <dbReference type="Proteomes" id="UP000295172"/>
    </source>
</evidence>
<dbReference type="InterPro" id="IPR000792">
    <property type="entry name" value="Tscrpt_reg_LuxR_C"/>
</dbReference>
<dbReference type="EMBL" id="SMKR01000179">
    <property type="protein sequence ID" value="TDD16317.1"/>
    <property type="molecule type" value="Genomic_DNA"/>
</dbReference>
<dbReference type="SUPFAM" id="SSF46894">
    <property type="entry name" value="C-terminal effector domain of the bipartite response regulators"/>
    <property type="match status" value="1"/>
</dbReference>
<evidence type="ECO:0000313" key="3">
    <source>
        <dbReference type="EMBL" id="TDD16317.1"/>
    </source>
</evidence>
<protein>
    <recommendedName>
        <fullName evidence="2">HTH luxR-type domain-containing protein</fullName>
    </recommendedName>
</protein>
<dbReference type="RefSeq" id="WP_132326339.1">
    <property type="nucleotide sequence ID" value="NZ_SMKR01000179.1"/>
</dbReference>
<dbReference type="GO" id="GO:0003677">
    <property type="term" value="F:DNA binding"/>
    <property type="evidence" value="ECO:0007669"/>
    <property type="project" value="InterPro"/>
</dbReference>
<gene>
    <name evidence="3" type="ORF">E1218_30035</name>
</gene>
<dbReference type="InterPro" id="IPR016032">
    <property type="entry name" value="Sig_transdc_resp-reg_C-effctor"/>
</dbReference>
<keyword evidence="4" id="KW-1185">Reference proteome</keyword>
<name>A0A4R4WG70_9ACTN</name>
<dbReference type="SMART" id="SM00421">
    <property type="entry name" value="HTH_LUXR"/>
    <property type="match status" value="1"/>
</dbReference>
<dbReference type="InterPro" id="IPR036388">
    <property type="entry name" value="WH-like_DNA-bd_sf"/>
</dbReference>
<organism evidence="3 4">
    <name type="scientific">Kribbella turkmenica</name>
    <dbReference type="NCBI Taxonomy" id="2530375"/>
    <lineage>
        <taxon>Bacteria</taxon>
        <taxon>Bacillati</taxon>
        <taxon>Actinomycetota</taxon>
        <taxon>Actinomycetes</taxon>
        <taxon>Propionibacteriales</taxon>
        <taxon>Kribbellaceae</taxon>
        <taxon>Kribbella</taxon>
    </lineage>
</organism>